<proteinExistence type="predicted"/>
<sequence length="101" mass="11048">MRGEGLGVHAQLRFTDFRTLVGIQGHRKAWLWRVFPIRPVGSQRALPLSPPCGIGHTTSGRLCFLEASPIPPTDWSAKITATTIWEPRLAASPLPAESPPL</sequence>
<dbReference type="EMBL" id="MK527108">
    <property type="protein sequence ID" value="QGN66676.1"/>
    <property type="molecule type" value="Genomic_DNA"/>
</dbReference>
<organism evidence="1">
    <name type="scientific">Morchella importuna</name>
    <dbReference type="NCBI Taxonomy" id="1174673"/>
    <lineage>
        <taxon>Eukaryota</taxon>
        <taxon>Fungi</taxon>
        <taxon>Dikarya</taxon>
        <taxon>Ascomycota</taxon>
        <taxon>Pezizomycotina</taxon>
        <taxon>Pezizomycetes</taxon>
        <taxon>Pezizales</taxon>
        <taxon>Morchellaceae</taxon>
        <taxon>Morchella</taxon>
    </lineage>
</organism>
<name>A0A650AF69_9PEZI</name>
<dbReference type="GeneID" id="42906124"/>
<reference evidence="1" key="1">
    <citation type="submission" date="2019-02" db="EMBL/GenBank/DDBJ databases">
        <title>The largest mitochondrial genome of Morchella importuna (272.2 kb) among fungi reservoir of numerous mitochondrial ORFs, repeatitive sequences and nuclear genome horizontal transfer.</title>
        <authorList>
            <person name="Liu W."/>
            <person name="Bian Y."/>
        </authorList>
    </citation>
    <scope>NUCLEOTIDE SEQUENCE</scope>
</reference>
<gene>
    <name evidence="1" type="primary">orf101</name>
</gene>
<accession>A0A650AF69</accession>
<evidence type="ECO:0000313" key="1">
    <source>
        <dbReference type="EMBL" id="QGN66676.1"/>
    </source>
</evidence>
<protein>
    <submittedName>
        <fullName evidence="1">Uncharacterized protein</fullName>
    </submittedName>
</protein>
<geneLocation type="mitochondrion" evidence="1"/>
<dbReference type="RefSeq" id="YP_009722274.1">
    <property type="nucleotide sequence ID" value="NC_045397.1"/>
</dbReference>
<keyword evidence="1" id="KW-0496">Mitochondrion</keyword>
<dbReference type="AlphaFoldDB" id="A0A650AF69"/>